<evidence type="ECO:0000256" key="8">
    <source>
        <dbReference type="RuleBase" id="RU000512"/>
    </source>
</evidence>
<dbReference type="HOGENOM" id="CLU_067069_2_0_2"/>
<evidence type="ECO:0000256" key="4">
    <source>
        <dbReference type="ARBA" id="ARBA00023239"/>
    </source>
</evidence>
<dbReference type="InterPro" id="IPR011060">
    <property type="entry name" value="RibuloseP-bd_barrel"/>
</dbReference>
<dbReference type="InterPro" id="IPR047595">
    <property type="entry name" value="OMPdecase_arc"/>
</dbReference>
<dbReference type="RefSeq" id="WP_048165134.1">
    <property type="nucleotide sequence ID" value="NZ_CP006019.1"/>
</dbReference>
<accession>A0A075LUE5</accession>
<dbReference type="AlphaFoldDB" id="A0A075LUE5"/>
<evidence type="ECO:0000256" key="2">
    <source>
        <dbReference type="ARBA" id="ARBA00022793"/>
    </source>
</evidence>
<dbReference type="Proteomes" id="UP000027981">
    <property type="component" value="Chromosome"/>
</dbReference>
<dbReference type="GO" id="GO:0006207">
    <property type="term" value="P:'de novo' pyrimidine nucleobase biosynthetic process"/>
    <property type="evidence" value="ECO:0007669"/>
    <property type="project" value="InterPro"/>
</dbReference>
<dbReference type="PANTHER" id="PTHR32119:SF2">
    <property type="entry name" value="OROTIDINE 5'-PHOSPHATE DECARBOXYLASE"/>
    <property type="match status" value="1"/>
</dbReference>
<evidence type="ECO:0000256" key="1">
    <source>
        <dbReference type="ARBA" id="ARBA00004861"/>
    </source>
</evidence>
<dbReference type="KEGG" id="ppac:PAP_05960"/>
<organism evidence="10 11">
    <name type="scientific">Palaeococcus pacificus DY20341</name>
    <dbReference type="NCBI Taxonomy" id="1343739"/>
    <lineage>
        <taxon>Archaea</taxon>
        <taxon>Methanobacteriati</taxon>
        <taxon>Methanobacteriota</taxon>
        <taxon>Thermococci</taxon>
        <taxon>Thermococcales</taxon>
        <taxon>Thermococcaceae</taxon>
        <taxon>Palaeococcus</taxon>
    </lineage>
</organism>
<feature type="active site" description="For OMPdecase activity" evidence="6">
    <location>
        <position position="61"/>
    </location>
</feature>
<evidence type="ECO:0000313" key="11">
    <source>
        <dbReference type="Proteomes" id="UP000027981"/>
    </source>
</evidence>
<evidence type="ECO:0000313" key="10">
    <source>
        <dbReference type="EMBL" id="AIF69592.1"/>
    </source>
</evidence>
<feature type="domain" description="Orotidine 5'-phosphate decarboxylase" evidence="9">
    <location>
        <begin position="3"/>
        <end position="203"/>
    </location>
</feature>
<comment type="similarity">
    <text evidence="5">Belongs to the OMP decarboxylase family. Type 1 subfamily.</text>
</comment>
<feature type="binding site" evidence="5 7">
    <location>
        <position position="188"/>
    </location>
    <ligand>
        <name>substrate</name>
    </ligand>
</feature>
<feature type="active site" description="For OMPdecase activity" evidence="6">
    <location>
        <position position="59"/>
    </location>
</feature>
<evidence type="ECO:0000259" key="9">
    <source>
        <dbReference type="SMART" id="SM00934"/>
    </source>
</evidence>
<dbReference type="SUPFAM" id="SSF51366">
    <property type="entry name" value="Ribulose-phoshate binding barrel"/>
    <property type="match status" value="1"/>
</dbReference>
<dbReference type="GO" id="GO:0005829">
    <property type="term" value="C:cytosol"/>
    <property type="evidence" value="ECO:0007669"/>
    <property type="project" value="TreeGrafter"/>
</dbReference>
<protein>
    <recommendedName>
        <fullName evidence="5">Orotidine 5'-phosphate decarboxylase</fullName>
        <ecNumber evidence="5">4.1.1.23</ecNumber>
    </recommendedName>
    <alternativeName>
        <fullName evidence="5">OMP decarboxylase</fullName>
        <shortName evidence="5">OMPDCase</shortName>
        <shortName evidence="5">OMPdecase</shortName>
    </alternativeName>
</protein>
<dbReference type="PANTHER" id="PTHR32119">
    <property type="entry name" value="OROTIDINE 5'-PHOSPHATE DECARBOXYLASE"/>
    <property type="match status" value="1"/>
</dbReference>
<dbReference type="GeneID" id="24842315"/>
<feature type="binding site" evidence="5 7">
    <location>
        <position position="31"/>
    </location>
    <ligand>
        <name>substrate</name>
    </ligand>
</feature>
<keyword evidence="3 5" id="KW-0665">Pyrimidine biosynthesis</keyword>
<dbReference type="NCBIfam" id="TIGR01740">
    <property type="entry name" value="pyrF"/>
    <property type="match status" value="1"/>
</dbReference>
<dbReference type="eggNOG" id="arCOG00081">
    <property type="taxonomic scope" value="Archaea"/>
</dbReference>
<dbReference type="EMBL" id="CP006019">
    <property type="protein sequence ID" value="AIF69592.1"/>
    <property type="molecule type" value="Genomic_DNA"/>
</dbReference>
<sequence>MSRLILALDVYEREDALRIAEEVRDYLWAIKVNWPLILGSGISIISELKERTGLPIIADFKVADIPNTNRLIAKKTFEAGADYLIAHGFVGRDSIKAIQEEGEVIIVVEMSHPGAKEFIQPTVDKLIELANEIKPFGIIAPATRPERVRYIREKVDKDIKILTPGVGAQGGSAVETLKAGADYIIVGRAIYKSKNPRESAKKIWEEIENGA</sequence>
<dbReference type="GO" id="GO:0044205">
    <property type="term" value="P:'de novo' UMP biosynthetic process"/>
    <property type="evidence" value="ECO:0007669"/>
    <property type="project" value="UniProtKB-UniRule"/>
</dbReference>
<dbReference type="OrthoDB" id="94124at2157"/>
<dbReference type="InterPro" id="IPR001754">
    <property type="entry name" value="OMPdeCOase_dom"/>
</dbReference>
<comment type="function">
    <text evidence="5">Catalyzes the decarboxylation of orotidine 5'-monophosphate (OMP) to uridine 5'-monophosphate (UMP).</text>
</comment>
<dbReference type="Gene3D" id="3.20.20.70">
    <property type="entry name" value="Aldolase class I"/>
    <property type="match status" value="1"/>
</dbReference>
<dbReference type="SMART" id="SM00934">
    <property type="entry name" value="OMPdecase"/>
    <property type="match status" value="1"/>
</dbReference>
<feature type="active site" description="Proton donor" evidence="5">
    <location>
        <position position="61"/>
    </location>
</feature>
<reference evidence="11" key="1">
    <citation type="submission" date="2013-06" db="EMBL/GenBank/DDBJ databases">
        <title>Complete Genome Sequence of Hyperthermophilic Palaeococcus pacificus DY20341T, Isolated from a Deep-Sea Hydrothermal Sediments.</title>
        <authorList>
            <person name="Zeng X."/>
            <person name="Shao Z."/>
        </authorList>
    </citation>
    <scope>NUCLEOTIDE SEQUENCE [LARGE SCALE GENOMIC DNA]</scope>
    <source>
        <strain evidence="11">DY20341</strain>
    </source>
</reference>
<dbReference type="PROSITE" id="PS00156">
    <property type="entry name" value="OMPDECASE"/>
    <property type="match status" value="1"/>
</dbReference>
<name>A0A075LUE5_9EURY</name>
<gene>
    <name evidence="5" type="primary">pyrF</name>
    <name evidence="10" type="ORF">PAP_05960</name>
</gene>
<dbReference type="CDD" id="cd04725">
    <property type="entry name" value="OMP_decarboxylase_like"/>
    <property type="match status" value="1"/>
</dbReference>
<feature type="binding site" evidence="5 7">
    <location>
        <position position="187"/>
    </location>
    <ligand>
        <name>substrate</name>
    </ligand>
</feature>
<comment type="pathway">
    <text evidence="1 5 8">Pyrimidine metabolism; UMP biosynthesis via de novo pathway; UMP from orotate: step 2/2.</text>
</comment>
<keyword evidence="2 5" id="KW-0210">Decarboxylase</keyword>
<feature type="binding site" evidence="5 7">
    <location>
        <position position="111"/>
    </location>
    <ligand>
        <name>substrate</name>
    </ligand>
</feature>
<dbReference type="InterPro" id="IPR014732">
    <property type="entry name" value="OMPdecase"/>
</dbReference>
<dbReference type="NCBIfam" id="NF010386">
    <property type="entry name" value="PRK13813.1"/>
    <property type="match status" value="1"/>
</dbReference>
<dbReference type="STRING" id="1343739.PAP_05960"/>
<evidence type="ECO:0000256" key="6">
    <source>
        <dbReference type="PIRSR" id="PIRSR614732-1"/>
    </source>
</evidence>
<dbReference type="InterPro" id="IPR013785">
    <property type="entry name" value="Aldolase_TIM"/>
</dbReference>
<dbReference type="GO" id="GO:0004590">
    <property type="term" value="F:orotidine-5'-phosphate decarboxylase activity"/>
    <property type="evidence" value="ECO:0007669"/>
    <property type="project" value="UniProtKB-UniRule"/>
</dbReference>
<dbReference type="EC" id="4.1.1.23" evidence="5"/>
<dbReference type="Pfam" id="PF00215">
    <property type="entry name" value="OMPdecase"/>
    <property type="match status" value="1"/>
</dbReference>
<feature type="binding site" evidence="5">
    <location>
        <begin position="59"/>
        <end position="68"/>
    </location>
    <ligand>
        <name>substrate</name>
    </ligand>
</feature>
<evidence type="ECO:0000256" key="5">
    <source>
        <dbReference type="HAMAP-Rule" id="MF_01200"/>
    </source>
</evidence>
<comment type="catalytic activity">
    <reaction evidence="5 8">
        <text>orotidine 5'-phosphate + H(+) = UMP + CO2</text>
        <dbReference type="Rhea" id="RHEA:11596"/>
        <dbReference type="ChEBI" id="CHEBI:15378"/>
        <dbReference type="ChEBI" id="CHEBI:16526"/>
        <dbReference type="ChEBI" id="CHEBI:57538"/>
        <dbReference type="ChEBI" id="CHEBI:57865"/>
        <dbReference type="EC" id="4.1.1.23"/>
    </reaction>
</comment>
<keyword evidence="4 5" id="KW-0456">Lyase</keyword>
<dbReference type="HAMAP" id="MF_01200_A">
    <property type="entry name" value="OMPdecase_type1_A"/>
    <property type="match status" value="1"/>
</dbReference>
<feature type="binding site" evidence="5 7">
    <location>
        <position position="9"/>
    </location>
    <ligand>
        <name>substrate</name>
    </ligand>
</feature>
<feature type="active site" description="For OMPdecase activity" evidence="6">
    <location>
        <position position="64"/>
    </location>
</feature>
<proteinExistence type="inferred from homology"/>
<comment type="subunit">
    <text evidence="5">Homodimer.</text>
</comment>
<feature type="binding site" evidence="5">
    <location>
        <begin position="164"/>
        <end position="174"/>
    </location>
    <ligand>
        <name>substrate</name>
    </ligand>
</feature>
<reference evidence="10 11" key="2">
    <citation type="journal article" date="2015" name="Genome Announc.">
        <title>Complete Genome Sequence of Hyperthermophilic Piezophilic Archaeon Palaeococcus pacificus DY20341T, Isolated from Deep-Sea Hydrothermal Sediments.</title>
        <authorList>
            <person name="Zeng X."/>
            <person name="Jebbar M."/>
            <person name="Shao Z."/>
        </authorList>
    </citation>
    <scope>NUCLEOTIDE SEQUENCE [LARGE SCALE GENOMIC DNA]</scope>
    <source>
        <strain evidence="10 11">DY20341</strain>
    </source>
</reference>
<dbReference type="InterPro" id="IPR018089">
    <property type="entry name" value="OMPdecase_AS"/>
</dbReference>
<dbReference type="UniPathway" id="UPA00070">
    <property type="reaction ID" value="UER00120"/>
</dbReference>
<keyword evidence="11" id="KW-1185">Reference proteome</keyword>
<evidence type="ECO:0000256" key="3">
    <source>
        <dbReference type="ARBA" id="ARBA00022975"/>
    </source>
</evidence>
<evidence type="ECO:0000256" key="7">
    <source>
        <dbReference type="PIRSR" id="PIRSR614732-2"/>
    </source>
</evidence>